<dbReference type="InterPro" id="IPR051557">
    <property type="entry name" value="NipSnap_domain"/>
</dbReference>
<proteinExistence type="inferred from homology"/>
<reference evidence="3 4" key="2">
    <citation type="journal article" date="2014" name="PLoS ONE">
        <title>Evolution of mitochondria reconstructed from the energy metabolism of living bacteria.</title>
        <authorList>
            <person name="Degli Esposti M."/>
            <person name="Chouaia B."/>
            <person name="Comandatore F."/>
            <person name="Crotti E."/>
            <person name="Sassera D."/>
            <person name="Lievens P.M."/>
            <person name="Daffonchio D."/>
            <person name="Bandi C."/>
        </authorList>
    </citation>
    <scope>NUCLEOTIDE SEQUENCE [LARGE SCALE GENOMIC DNA]</scope>
    <source>
        <strain evidence="3 4">SF2.1</strain>
    </source>
</reference>
<name>A0A060QJC3_9PROT</name>
<dbReference type="PANTHER" id="PTHR21017">
    <property type="entry name" value="NIPSNAP-RELATED"/>
    <property type="match status" value="1"/>
</dbReference>
<gene>
    <name evidence="3" type="ORF">ASAP_3204</name>
</gene>
<evidence type="ECO:0000256" key="1">
    <source>
        <dbReference type="ARBA" id="ARBA00005291"/>
    </source>
</evidence>
<dbReference type="EMBL" id="CBLX010000027">
    <property type="protein sequence ID" value="CDG41249.1"/>
    <property type="molecule type" value="Genomic_DNA"/>
</dbReference>
<reference evidence="3 4" key="1">
    <citation type="journal article" date="2014" name="Genome Biol. Evol.">
        <title>Acetic acid bacteria genomes reveal functional traits for adaptation to life in insect guts.</title>
        <authorList>
            <person name="Chouaia B."/>
            <person name="Gaiarsa S."/>
            <person name="Crotti E."/>
            <person name="Comandatore F."/>
            <person name="Degli Esposti M."/>
            <person name="Ricci I."/>
            <person name="Alma A."/>
            <person name="Favia G."/>
            <person name="Bandi C."/>
            <person name="Daffonchio D."/>
        </authorList>
    </citation>
    <scope>NUCLEOTIDE SEQUENCE [LARGE SCALE GENOMIC DNA]</scope>
    <source>
        <strain evidence="3 4">SF2.1</strain>
    </source>
</reference>
<dbReference type="SUPFAM" id="SSF54909">
    <property type="entry name" value="Dimeric alpha+beta barrel"/>
    <property type="match status" value="1"/>
</dbReference>
<dbReference type="PANTHER" id="PTHR21017:SF17">
    <property type="entry name" value="PROTEIN NIPSNAP"/>
    <property type="match status" value="1"/>
</dbReference>
<organism evidence="3 4">
    <name type="scientific">Asaia bogorensis</name>
    <dbReference type="NCBI Taxonomy" id="91915"/>
    <lineage>
        <taxon>Bacteria</taxon>
        <taxon>Pseudomonadati</taxon>
        <taxon>Pseudomonadota</taxon>
        <taxon>Alphaproteobacteria</taxon>
        <taxon>Acetobacterales</taxon>
        <taxon>Acetobacteraceae</taxon>
        <taxon>Asaia</taxon>
    </lineage>
</organism>
<feature type="domain" description="NIPSNAP" evidence="2">
    <location>
        <begin position="93"/>
        <end position="187"/>
    </location>
</feature>
<evidence type="ECO:0000259" key="2">
    <source>
        <dbReference type="Pfam" id="PF07978"/>
    </source>
</evidence>
<dbReference type="Pfam" id="PF07978">
    <property type="entry name" value="NIPSNAP"/>
    <property type="match status" value="1"/>
</dbReference>
<dbReference type="Proteomes" id="UP000027583">
    <property type="component" value="Unassembled WGS sequence"/>
</dbReference>
<accession>A0A060QJC3</accession>
<dbReference type="AlphaFoldDB" id="A0A060QJC3"/>
<dbReference type="Gene3D" id="3.30.70.100">
    <property type="match status" value="1"/>
</dbReference>
<dbReference type="InterPro" id="IPR011008">
    <property type="entry name" value="Dimeric_a/b-barrel"/>
</dbReference>
<sequence>MSVCVETFVLTCRSGSVPQVVAALEAPLVGRAGFLGCWTTELGILNQVVVMFEKLPDDIVWPGSDHGVQGIVQQEWTLHAGTSPQPGTYGGAYEWRLYDILDGCEAQVVGLMEASTPARAEISPAYAVMTASQGASRLLHIWPYADLADRAAKRKLAVESGAWPPKNILPLLGTMQSSILTPVAFSPSR</sequence>
<dbReference type="RefSeq" id="WP_023979563.1">
    <property type="nucleotide sequence ID" value="NZ_CBLX010000027.1"/>
</dbReference>
<evidence type="ECO:0000313" key="4">
    <source>
        <dbReference type="Proteomes" id="UP000027583"/>
    </source>
</evidence>
<comment type="caution">
    <text evidence="3">The sequence shown here is derived from an EMBL/GenBank/DDBJ whole genome shotgun (WGS) entry which is preliminary data.</text>
</comment>
<dbReference type="InterPro" id="IPR012577">
    <property type="entry name" value="NIPSNAP"/>
</dbReference>
<comment type="similarity">
    <text evidence="1">Belongs to the NipSnap family.</text>
</comment>
<evidence type="ECO:0000313" key="3">
    <source>
        <dbReference type="EMBL" id="CDG41249.1"/>
    </source>
</evidence>
<protein>
    <submittedName>
        <fullName evidence="3">NIPSNAP domain containing protein</fullName>
    </submittedName>
</protein>